<organism evidence="1 2">
    <name type="scientific">Dentiscutata heterogama</name>
    <dbReference type="NCBI Taxonomy" id="1316150"/>
    <lineage>
        <taxon>Eukaryota</taxon>
        <taxon>Fungi</taxon>
        <taxon>Fungi incertae sedis</taxon>
        <taxon>Mucoromycota</taxon>
        <taxon>Glomeromycotina</taxon>
        <taxon>Glomeromycetes</taxon>
        <taxon>Diversisporales</taxon>
        <taxon>Gigasporaceae</taxon>
        <taxon>Dentiscutata</taxon>
    </lineage>
</organism>
<sequence length="109" mass="11881">EQLNTSEIMIEESVAQSSSFDIEEDNAIKGSNLSDDTGASVSVDQPLNHEENGDPSNANEKNQESGAQVLKSKVQESLQYDNSLSDEYSDSAEEAEEQSFDTLTSMLTK</sequence>
<feature type="non-terminal residue" evidence="1">
    <location>
        <position position="1"/>
    </location>
</feature>
<proteinExistence type="predicted"/>
<reference evidence="1" key="1">
    <citation type="submission" date="2021-06" db="EMBL/GenBank/DDBJ databases">
        <authorList>
            <person name="Kallberg Y."/>
            <person name="Tangrot J."/>
            <person name="Rosling A."/>
        </authorList>
    </citation>
    <scope>NUCLEOTIDE SEQUENCE</scope>
    <source>
        <strain evidence="1">IL203A</strain>
    </source>
</reference>
<evidence type="ECO:0000313" key="2">
    <source>
        <dbReference type="Proteomes" id="UP000789702"/>
    </source>
</evidence>
<comment type="caution">
    <text evidence="1">The sequence shown here is derived from an EMBL/GenBank/DDBJ whole genome shotgun (WGS) entry which is preliminary data.</text>
</comment>
<feature type="non-terminal residue" evidence="1">
    <location>
        <position position="109"/>
    </location>
</feature>
<keyword evidence="2" id="KW-1185">Reference proteome</keyword>
<gene>
    <name evidence="1" type="ORF">DHETER_LOCUS15099</name>
</gene>
<evidence type="ECO:0000313" key="1">
    <source>
        <dbReference type="EMBL" id="CAG8758424.1"/>
    </source>
</evidence>
<dbReference type="Proteomes" id="UP000789702">
    <property type="component" value="Unassembled WGS sequence"/>
</dbReference>
<name>A0ACA9QN33_9GLOM</name>
<dbReference type="EMBL" id="CAJVPU010049958">
    <property type="protein sequence ID" value="CAG8758424.1"/>
    <property type="molecule type" value="Genomic_DNA"/>
</dbReference>
<accession>A0ACA9QN33</accession>
<protein>
    <submittedName>
        <fullName evidence="1">14009_t:CDS:1</fullName>
    </submittedName>
</protein>